<evidence type="ECO:0000313" key="3">
    <source>
        <dbReference type="Proteomes" id="UP001305779"/>
    </source>
</evidence>
<feature type="compositionally biased region" description="Basic residues" evidence="1">
    <location>
        <begin position="23"/>
        <end position="33"/>
    </location>
</feature>
<feature type="region of interest" description="Disordered" evidence="1">
    <location>
        <begin position="457"/>
        <end position="478"/>
    </location>
</feature>
<dbReference type="EMBL" id="JAXOVC010000008">
    <property type="protein sequence ID" value="KAK4498117.1"/>
    <property type="molecule type" value="Genomic_DNA"/>
</dbReference>
<sequence length="631" mass="70451">MAHRTSAPPPVIMVRVPWFVGATRRKVGRKRSTGKISDSGPSANPSLTPRDSGVVLSNTNPEEERDPPTAATPVSFPSQTPITSTASWSNDTPPAQLRPIFSRVMKPSDISDAHLQALNIQVDSPCSPDELLSQAPDGTSYFPPLSPDQAITAASYADATKVDAASAKRRKDFDERLAELRIDNDTGYRIITRTTKPGIKPPRLGYMRKFWEGLESMSQYWDTGLDEYYEGPAPFADEKAKKGSKRQKLDSPRASQVTIPIFGRGHNKENDAGSDAKSEEIATLDEASQTPLPESDDLLANLEQALNLPTSATPEPRTCLRYKGRRTGTGREMPDQFRTDTVKAFVEGVVWAFQCNVAAPRQMPIVQMNKLNLPVRQTAGVFRVPKERSKARSGWLEGPIMCIQVRPETDFDAADLSPFQSRTKARLDMMRELGGLLQCAQERHRQGKTEVQPGLGKWWTEKPRWGGGPGGKVETQLGNSDTKDVLQMAEEMVSGRSSKTRKKKTPAMLWKELKCGSKLWDAKMDYEAVGKDPNSEFDEIFMVSALNHHISILKLTVHSAYIDYLLTEQLPDPLPSDRSWCAPRLQRTQWYDLMDIEQRVQAFRALWGIMAFLTRDVNTARTDLEGDEVME</sequence>
<reference evidence="2 3" key="1">
    <citation type="journal article" date="2023" name="G3 (Bethesda)">
        <title>A chromosome-level genome assembly of Zasmidium syzygii isolated from banana leaves.</title>
        <authorList>
            <person name="van Westerhoven A.C."/>
            <person name="Mehrabi R."/>
            <person name="Talebi R."/>
            <person name="Steentjes M.B.F."/>
            <person name="Corcolon B."/>
            <person name="Chong P.A."/>
            <person name="Kema G.H.J."/>
            <person name="Seidl M.F."/>
        </authorList>
    </citation>
    <scope>NUCLEOTIDE SEQUENCE [LARGE SCALE GENOMIC DNA]</scope>
    <source>
        <strain evidence="2 3">P124</strain>
    </source>
</reference>
<feature type="compositionally biased region" description="Basic and acidic residues" evidence="1">
    <location>
        <begin position="266"/>
        <end position="280"/>
    </location>
</feature>
<proteinExistence type="predicted"/>
<feature type="compositionally biased region" description="Polar residues" evidence="1">
    <location>
        <begin position="34"/>
        <end position="60"/>
    </location>
</feature>
<organism evidence="2 3">
    <name type="scientific">Zasmidium cellare</name>
    <name type="common">Wine cellar mold</name>
    <name type="synonym">Racodium cellare</name>
    <dbReference type="NCBI Taxonomy" id="395010"/>
    <lineage>
        <taxon>Eukaryota</taxon>
        <taxon>Fungi</taxon>
        <taxon>Dikarya</taxon>
        <taxon>Ascomycota</taxon>
        <taxon>Pezizomycotina</taxon>
        <taxon>Dothideomycetes</taxon>
        <taxon>Dothideomycetidae</taxon>
        <taxon>Mycosphaerellales</taxon>
        <taxon>Mycosphaerellaceae</taxon>
        <taxon>Zasmidium</taxon>
    </lineage>
</organism>
<name>A0ABR0E9M3_ZASCE</name>
<protein>
    <submittedName>
        <fullName evidence="2">Uncharacterized protein</fullName>
    </submittedName>
</protein>
<gene>
    <name evidence="2" type="ORF">PRZ48_010773</name>
</gene>
<accession>A0ABR0E9M3</accession>
<dbReference type="Proteomes" id="UP001305779">
    <property type="component" value="Unassembled WGS sequence"/>
</dbReference>
<feature type="compositionally biased region" description="Polar residues" evidence="1">
    <location>
        <begin position="75"/>
        <end position="93"/>
    </location>
</feature>
<feature type="region of interest" description="Disordered" evidence="1">
    <location>
        <begin position="23"/>
        <end position="95"/>
    </location>
</feature>
<feature type="region of interest" description="Disordered" evidence="1">
    <location>
        <begin position="310"/>
        <end position="334"/>
    </location>
</feature>
<evidence type="ECO:0000256" key="1">
    <source>
        <dbReference type="SAM" id="MobiDB-lite"/>
    </source>
</evidence>
<feature type="region of interest" description="Disordered" evidence="1">
    <location>
        <begin position="262"/>
        <end position="290"/>
    </location>
</feature>
<evidence type="ECO:0000313" key="2">
    <source>
        <dbReference type="EMBL" id="KAK4498117.1"/>
    </source>
</evidence>
<comment type="caution">
    <text evidence="2">The sequence shown here is derived from an EMBL/GenBank/DDBJ whole genome shotgun (WGS) entry which is preliminary data.</text>
</comment>
<keyword evidence="3" id="KW-1185">Reference proteome</keyword>